<protein>
    <submittedName>
        <fullName evidence="1">YD repeat-containing protein</fullName>
    </submittedName>
</protein>
<dbReference type="SUPFAM" id="SSF49265">
    <property type="entry name" value="Fibronectin type III"/>
    <property type="match status" value="1"/>
</dbReference>
<dbReference type="RefSeq" id="WP_092563262.1">
    <property type="nucleotide sequence ID" value="NZ_FOYZ01000016.1"/>
</dbReference>
<dbReference type="InterPro" id="IPR031325">
    <property type="entry name" value="RHS_repeat"/>
</dbReference>
<evidence type="ECO:0000313" key="2">
    <source>
        <dbReference type="Proteomes" id="UP000199659"/>
    </source>
</evidence>
<gene>
    <name evidence="1" type="ORF">SAMN05661086_03296</name>
</gene>
<dbReference type="STRING" id="37658.SAMN05661086_03296"/>
<proteinExistence type="predicted"/>
<keyword evidence="2" id="KW-1185">Reference proteome</keyword>
<dbReference type="Gene3D" id="2.180.10.10">
    <property type="entry name" value="RHS repeat-associated core"/>
    <property type="match status" value="1"/>
</dbReference>
<dbReference type="InterPro" id="IPR013783">
    <property type="entry name" value="Ig-like_fold"/>
</dbReference>
<dbReference type="AlphaFoldDB" id="A0A1I6LH61"/>
<reference evidence="1 2" key="1">
    <citation type="submission" date="2016-10" db="EMBL/GenBank/DDBJ databases">
        <authorList>
            <person name="de Groot N.N."/>
        </authorList>
    </citation>
    <scope>NUCLEOTIDE SEQUENCE [LARGE SCALE GENOMIC DNA]</scope>
    <source>
        <strain evidence="1 2">743A</strain>
    </source>
</reference>
<evidence type="ECO:0000313" key="1">
    <source>
        <dbReference type="EMBL" id="SFS02754.1"/>
    </source>
</evidence>
<sequence length="378" mass="42961">MKKVFQSLIVGLVCVVMVQLSVRVHAAKYEYDKLNRLIKVTYENGSYIEYEYDKNGNIKNVNQYVASLPIPTPTVIPQPTATIPIASEKPEPDKLVITVIEHPGGYSELRFNAIEGAEQYAVYRSSEEYGTYTLVKYISETVFIDQSIFVSGKNYYKIKPCFSNPAIKSEFSNIVGTIRLNDITENDITLLSSLKTGAAYNEVLSYHMLKWSSVTNADSYEIYRSTSLKGGFKKIDTIKNVDNIKYIDKTIKSNKKYFYKVRAVASVTGIEYHSKYSSVMKCSWTKSTPPSGVKINNISKDIVKISWKKALDADDYVIYQSASKYGTYRVKSIIWNSKDNCFFSNVNQTGNQYYIICAFKKVNGKILFSNFSEIIEIK</sequence>
<dbReference type="Gene3D" id="2.60.40.10">
    <property type="entry name" value="Immunoglobulins"/>
    <property type="match status" value="3"/>
</dbReference>
<name>A0A1I6LH61_9FIRM</name>
<dbReference type="InterPro" id="IPR036116">
    <property type="entry name" value="FN3_sf"/>
</dbReference>
<dbReference type="EMBL" id="FOYZ01000016">
    <property type="protein sequence ID" value="SFS02754.1"/>
    <property type="molecule type" value="Genomic_DNA"/>
</dbReference>
<dbReference type="Proteomes" id="UP000199659">
    <property type="component" value="Unassembled WGS sequence"/>
</dbReference>
<organism evidence="1 2">
    <name type="scientific">Anaeromicropila populeti</name>
    <dbReference type="NCBI Taxonomy" id="37658"/>
    <lineage>
        <taxon>Bacteria</taxon>
        <taxon>Bacillati</taxon>
        <taxon>Bacillota</taxon>
        <taxon>Clostridia</taxon>
        <taxon>Lachnospirales</taxon>
        <taxon>Lachnospiraceae</taxon>
        <taxon>Anaeromicropila</taxon>
    </lineage>
</organism>
<dbReference type="OrthoDB" id="2051435at2"/>
<accession>A0A1I6LH61</accession>
<dbReference type="Pfam" id="PF05593">
    <property type="entry name" value="RHS_repeat"/>
    <property type="match status" value="1"/>
</dbReference>